<dbReference type="SUPFAM" id="SSF160904">
    <property type="entry name" value="Jann2411-like"/>
    <property type="match status" value="1"/>
</dbReference>
<dbReference type="InterPro" id="IPR023286">
    <property type="entry name" value="ABATE_dom_sf"/>
</dbReference>
<dbReference type="PANTHER" id="PTHR35525:SF3">
    <property type="entry name" value="BLL6575 PROTEIN"/>
    <property type="match status" value="1"/>
</dbReference>
<comment type="caution">
    <text evidence="2">The sequence shown here is derived from an EMBL/GenBank/DDBJ whole genome shotgun (WGS) entry which is preliminary data.</text>
</comment>
<evidence type="ECO:0000313" key="2">
    <source>
        <dbReference type="EMBL" id="PPK39480.1"/>
    </source>
</evidence>
<dbReference type="EMBL" id="NIRS01000002">
    <property type="protein sequence ID" value="PPK39480.1"/>
    <property type="molecule type" value="Genomic_DNA"/>
</dbReference>
<accession>A0A2S6FQ69</accession>
<dbReference type="AlphaFoldDB" id="A0A2S6FQ69"/>
<name>A0A2S6FQ69_9PSED</name>
<evidence type="ECO:0000259" key="1">
    <source>
        <dbReference type="Pfam" id="PF11706"/>
    </source>
</evidence>
<gene>
    <name evidence="2" type="ORF">CD175_08305</name>
</gene>
<dbReference type="InterPro" id="IPR010852">
    <property type="entry name" value="ABATE"/>
</dbReference>
<dbReference type="PANTHER" id="PTHR35525">
    <property type="entry name" value="BLL6575 PROTEIN"/>
    <property type="match status" value="1"/>
</dbReference>
<protein>
    <recommendedName>
        <fullName evidence="1">Zinc finger CGNR domain-containing protein</fullName>
    </recommendedName>
</protein>
<dbReference type="Pfam" id="PF11706">
    <property type="entry name" value="zf-CGNR"/>
    <property type="match status" value="1"/>
</dbReference>
<feature type="domain" description="Zinc finger CGNR" evidence="1">
    <location>
        <begin position="149"/>
        <end position="191"/>
    </location>
</feature>
<sequence length="196" mass="21808">MTDAVTTPDLPVPLVLADHPALDLLNTRMVVEGQRRDLLNSDADAARWLEQIGFGLATEVAVGDGQLLARLRKLRDCIESLLAARRENRVADPAALNAFLLRVVPQLVWEEAGAPVLDRLHQGDAGHQRLGRLAYAAAELLAEGDFSLVRKCESAECSLMFYDRTKSHKRRWCSMALCGNRHKVAEFRKRRQGVAD</sequence>
<evidence type="ECO:0000313" key="3">
    <source>
        <dbReference type="Proteomes" id="UP000238541"/>
    </source>
</evidence>
<dbReference type="Gene3D" id="1.10.3300.10">
    <property type="entry name" value="Jann2411-like domain"/>
    <property type="match status" value="1"/>
</dbReference>
<dbReference type="RefSeq" id="WP_104448508.1">
    <property type="nucleotide sequence ID" value="NZ_JBLZZR010000104.1"/>
</dbReference>
<dbReference type="Pfam" id="PF07336">
    <property type="entry name" value="ABATE"/>
    <property type="match status" value="1"/>
</dbReference>
<reference evidence="3" key="1">
    <citation type="submission" date="2017-06" db="EMBL/GenBank/DDBJ databases">
        <authorList>
            <person name="Furmanczyk E.M."/>
        </authorList>
    </citation>
    <scope>NUCLEOTIDE SEQUENCE [LARGE SCALE GENOMIC DNA]</scope>
    <source>
        <strain evidence="3">AP3_16</strain>
    </source>
</reference>
<keyword evidence="3" id="KW-1185">Reference proteome</keyword>
<proteinExistence type="predicted"/>
<organism evidence="2 3">
    <name type="scientific">Pseudomonas laurylsulfatiphila</name>
    <dbReference type="NCBI Taxonomy" id="2011015"/>
    <lineage>
        <taxon>Bacteria</taxon>
        <taxon>Pseudomonadati</taxon>
        <taxon>Pseudomonadota</taxon>
        <taxon>Gammaproteobacteria</taxon>
        <taxon>Pseudomonadales</taxon>
        <taxon>Pseudomonadaceae</taxon>
        <taxon>Pseudomonas</taxon>
    </lineage>
</organism>
<dbReference type="Proteomes" id="UP000238541">
    <property type="component" value="Unassembled WGS sequence"/>
</dbReference>
<dbReference type="InterPro" id="IPR021005">
    <property type="entry name" value="Znf_CGNR"/>
</dbReference>